<name>A0A1F6TZM8_9PROT</name>
<dbReference type="AlphaFoldDB" id="A0A1F6TZM8"/>
<dbReference type="InterPro" id="IPR036280">
    <property type="entry name" value="Multihaem_cyt_sf"/>
</dbReference>
<keyword evidence="1" id="KW-0732">Signal</keyword>
<dbReference type="EMBL" id="MFTC01000067">
    <property type="protein sequence ID" value="OGI50532.1"/>
    <property type="molecule type" value="Genomic_DNA"/>
</dbReference>
<organism evidence="2 3">
    <name type="scientific">Candidatus Muproteobacteria bacterium RIFCSPLOWO2_01_FULL_60_18</name>
    <dbReference type="NCBI Taxonomy" id="1817768"/>
    <lineage>
        <taxon>Bacteria</taxon>
        <taxon>Pseudomonadati</taxon>
        <taxon>Pseudomonadota</taxon>
        <taxon>Candidatus Muproteobacteria</taxon>
    </lineage>
</organism>
<dbReference type="STRING" id="1817768.A3A87_05620"/>
<evidence type="ECO:0008006" key="4">
    <source>
        <dbReference type="Google" id="ProtNLM"/>
    </source>
</evidence>
<feature type="signal peptide" evidence="1">
    <location>
        <begin position="1"/>
        <end position="15"/>
    </location>
</feature>
<proteinExistence type="predicted"/>
<reference evidence="2 3" key="1">
    <citation type="journal article" date="2016" name="Nat. Commun.">
        <title>Thousands of microbial genomes shed light on interconnected biogeochemical processes in an aquifer system.</title>
        <authorList>
            <person name="Anantharaman K."/>
            <person name="Brown C.T."/>
            <person name="Hug L.A."/>
            <person name="Sharon I."/>
            <person name="Castelle C.J."/>
            <person name="Probst A.J."/>
            <person name="Thomas B.C."/>
            <person name="Singh A."/>
            <person name="Wilkins M.J."/>
            <person name="Karaoz U."/>
            <person name="Brodie E.L."/>
            <person name="Williams K.H."/>
            <person name="Hubbard S.S."/>
            <person name="Banfield J.F."/>
        </authorList>
    </citation>
    <scope>NUCLEOTIDE SEQUENCE [LARGE SCALE GENOMIC DNA]</scope>
</reference>
<protein>
    <recommendedName>
        <fullName evidence="4">Cytochrome c-552/4 domain-containing protein</fullName>
    </recommendedName>
</protein>
<accession>A0A1F6TZM8</accession>
<feature type="chain" id="PRO_5012746184" description="Cytochrome c-552/4 domain-containing protein" evidence="1">
    <location>
        <begin position="16"/>
        <end position="181"/>
    </location>
</feature>
<evidence type="ECO:0000256" key="1">
    <source>
        <dbReference type="SAM" id="SignalP"/>
    </source>
</evidence>
<evidence type="ECO:0000313" key="2">
    <source>
        <dbReference type="EMBL" id="OGI50532.1"/>
    </source>
</evidence>
<evidence type="ECO:0000313" key="3">
    <source>
        <dbReference type="Proteomes" id="UP000179037"/>
    </source>
</evidence>
<dbReference type="SUPFAM" id="SSF48695">
    <property type="entry name" value="Multiheme cytochromes"/>
    <property type="match status" value="1"/>
</dbReference>
<comment type="caution">
    <text evidence="2">The sequence shown here is derived from an EMBL/GenBank/DDBJ whole genome shotgun (WGS) entry which is preliminary data.</text>
</comment>
<gene>
    <name evidence="2" type="ORF">A3A87_05620</name>
</gene>
<sequence>MTFAFLMLASTACLALEPQPAIDWPPKAVPNQQKGKVPDFTGKNQLCLACHGYIMDVKTARKDIPNLHRRHLESKKVAYQGKNRDCLTCHEMWTPATDAREKEGWFVMADVYHPNTARSPAGVWKKLIVRADVEPNYATVEALRTADPYTYNPTLKRLVCIECHGPDSKIKTFYGAPQAAK</sequence>
<dbReference type="Proteomes" id="UP000179037">
    <property type="component" value="Unassembled WGS sequence"/>
</dbReference>